<feature type="region of interest" description="Disordered" evidence="1">
    <location>
        <begin position="272"/>
        <end position="471"/>
    </location>
</feature>
<feature type="compositionally biased region" description="Acidic residues" evidence="1">
    <location>
        <begin position="337"/>
        <end position="352"/>
    </location>
</feature>
<evidence type="ECO:0000256" key="1">
    <source>
        <dbReference type="SAM" id="MobiDB-lite"/>
    </source>
</evidence>
<accession>L8WM97</accession>
<feature type="compositionally biased region" description="Low complexity" evidence="1">
    <location>
        <begin position="418"/>
        <end position="438"/>
    </location>
</feature>
<dbReference type="AlphaFoldDB" id="L8WM97"/>
<dbReference type="EMBL" id="AFRT01001931">
    <property type="protein sequence ID" value="ELU39080.1"/>
    <property type="molecule type" value="Genomic_DNA"/>
</dbReference>
<dbReference type="Proteomes" id="UP000011668">
    <property type="component" value="Unassembled WGS sequence"/>
</dbReference>
<feature type="compositionally biased region" description="Basic residues" evidence="1">
    <location>
        <begin position="439"/>
        <end position="449"/>
    </location>
</feature>
<comment type="caution">
    <text evidence="2">The sequence shown here is derived from an EMBL/GenBank/DDBJ whole genome shotgun (WGS) entry which is preliminary data.</text>
</comment>
<gene>
    <name evidence="2" type="ORF">AG1IA_06889</name>
</gene>
<dbReference type="OrthoDB" id="1421013at2759"/>
<feature type="compositionally biased region" description="Basic and acidic residues" evidence="1">
    <location>
        <begin position="462"/>
        <end position="471"/>
    </location>
</feature>
<feature type="compositionally biased region" description="Basic and acidic residues" evidence="1">
    <location>
        <begin position="404"/>
        <end position="413"/>
    </location>
</feature>
<proteinExistence type="predicted"/>
<organism evidence="2 3">
    <name type="scientific">Thanatephorus cucumeris (strain AG1-IA)</name>
    <name type="common">Rice sheath blight fungus</name>
    <name type="synonym">Rhizoctonia solani</name>
    <dbReference type="NCBI Taxonomy" id="983506"/>
    <lineage>
        <taxon>Eukaryota</taxon>
        <taxon>Fungi</taxon>
        <taxon>Dikarya</taxon>
        <taxon>Basidiomycota</taxon>
        <taxon>Agaricomycotina</taxon>
        <taxon>Agaricomycetes</taxon>
        <taxon>Cantharellales</taxon>
        <taxon>Ceratobasidiaceae</taxon>
        <taxon>Rhizoctonia</taxon>
        <taxon>Rhizoctonia solani AG-1</taxon>
    </lineage>
</organism>
<dbReference type="STRING" id="983506.L8WM97"/>
<reference evidence="2 3" key="1">
    <citation type="journal article" date="2013" name="Nat. Commun.">
        <title>The evolution and pathogenic mechanisms of the rice sheath blight pathogen.</title>
        <authorList>
            <person name="Zheng A."/>
            <person name="Lin R."/>
            <person name="Xu L."/>
            <person name="Qin P."/>
            <person name="Tang C."/>
            <person name="Ai P."/>
            <person name="Zhang D."/>
            <person name="Liu Y."/>
            <person name="Sun Z."/>
            <person name="Feng H."/>
            <person name="Wang Y."/>
            <person name="Chen Y."/>
            <person name="Liang X."/>
            <person name="Fu R."/>
            <person name="Li Q."/>
            <person name="Zhang J."/>
            <person name="Yu X."/>
            <person name="Xie Z."/>
            <person name="Ding L."/>
            <person name="Guan P."/>
            <person name="Tang J."/>
            <person name="Liang Y."/>
            <person name="Wang S."/>
            <person name="Deng Q."/>
            <person name="Li S."/>
            <person name="Zhu J."/>
            <person name="Wang L."/>
            <person name="Liu H."/>
            <person name="Li P."/>
        </authorList>
    </citation>
    <scope>NUCLEOTIDE SEQUENCE [LARGE SCALE GENOMIC DNA]</scope>
    <source>
        <strain evidence="3">AG-1 IA</strain>
    </source>
</reference>
<name>L8WM97_THACA</name>
<feature type="compositionally biased region" description="Acidic residues" evidence="1">
    <location>
        <begin position="300"/>
        <end position="312"/>
    </location>
</feature>
<protein>
    <submittedName>
        <fullName evidence="2">Uncharacterized protein</fullName>
    </submittedName>
</protein>
<dbReference type="HOGENOM" id="CLU_580298_0_0_1"/>
<keyword evidence="3" id="KW-1185">Reference proteome</keyword>
<evidence type="ECO:0000313" key="2">
    <source>
        <dbReference type="EMBL" id="ELU39080.1"/>
    </source>
</evidence>
<sequence length="471" mass="51048">MGDNLLYCRSYVRELAKTPMHYHTIQVRCIYGSAAAAITSVADHVWLNIEQDSVPSGSPSPRECCPQSAQITHHSKMQEVSSGNLPGNVASSEGVCTPRAKIRSDAVVIDHPNTINFRIEATKTPRIEAAGGELFAVDLVSRMSRQSIAARISRALESRGSNENIALRTMTDHLSETVDDLVSSIDELEDVLAPLLAVPLSDLNKQLSSPLDRAKLQETAPTFPLKDRVKSYFAKIKEAENPAKRTLAVDGKVANRFIKHALSSAISQENFSKPTHTRFDESDNVTVEAPAAGPSKTEVEVSDESSSSDEEPAAGTWKAKKRDREVALAANKVNQESSDDEDEPMEGWEEPEMISSKIVSGDGPNSSNELLGRQKRPKIDPFAGYDGTPSKPSKPGTVIPPSEPELRAEHSAGEDSDTSSPSPSVGSAASTSTSTSGQKKTRRTRRGGRRGRDNKRQNLAREALERAAVKK</sequence>
<evidence type="ECO:0000313" key="3">
    <source>
        <dbReference type="Proteomes" id="UP000011668"/>
    </source>
</evidence>